<name>A0A1I3Y9S0_9HYPH</name>
<gene>
    <name evidence="1" type="ORF">SAMN05444581_105116</name>
</gene>
<sequence length="265" mass="30170">MAARRSNTSNWRDDLEIASLFGMIDVSRADSKFVNLCEMSEVELREAWERGRKKRHSVVDLVTKLEATSVPSLNCIDIQDTLNFLYGATGDQIFKGAALAMNGYGFTHGFHRKGVKETVVNKIKNDGYARDWWAMPQIHMWVKQEGYPLRSATQFVVARNVIGGADEEFDSVVERLRKQYPKWVKTIEKNTPWNSGKGDTGRKLRVRFPSRWLGNEITFLSEFMGVKVGVDGFAVVPDEAEWRRLIHEGHIWLCGVIDSKTGKSL</sequence>
<dbReference type="EMBL" id="FOSN01000005">
    <property type="protein sequence ID" value="SFK28614.1"/>
    <property type="molecule type" value="Genomic_DNA"/>
</dbReference>
<organism evidence="1 2">
    <name type="scientific">Methylocapsa palsarum</name>
    <dbReference type="NCBI Taxonomy" id="1612308"/>
    <lineage>
        <taxon>Bacteria</taxon>
        <taxon>Pseudomonadati</taxon>
        <taxon>Pseudomonadota</taxon>
        <taxon>Alphaproteobacteria</taxon>
        <taxon>Hyphomicrobiales</taxon>
        <taxon>Beijerinckiaceae</taxon>
        <taxon>Methylocapsa</taxon>
    </lineage>
</organism>
<keyword evidence="2" id="KW-1185">Reference proteome</keyword>
<dbReference type="STRING" id="1612308.SAMN05444581_105116"/>
<protein>
    <submittedName>
        <fullName evidence="1">Uncharacterized protein</fullName>
    </submittedName>
</protein>
<dbReference type="AlphaFoldDB" id="A0A1I3Y9S0"/>
<evidence type="ECO:0000313" key="2">
    <source>
        <dbReference type="Proteomes" id="UP000198755"/>
    </source>
</evidence>
<reference evidence="1 2" key="1">
    <citation type="submission" date="2016-10" db="EMBL/GenBank/DDBJ databases">
        <authorList>
            <person name="de Groot N.N."/>
        </authorList>
    </citation>
    <scope>NUCLEOTIDE SEQUENCE [LARGE SCALE GENOMIC DNA]</scope>
    <source>
        <strain evidence="1 2">NE2</strain>
    </source>
</reference>
<evidence type="ECO:0000313" key="1">
    <source>
        <dbReference type="EMBL" id="SFK28614.1"/>
    </source>
</evidence>
<dbReference type="Proteomes" id="UP000198755">
    <property type="component" value="Unassembled WGS sequence"/>
</dbReference>
<proteinExistence type="predicted"/>
<dbReference type="RefSeq" id="WP_139223547.1">
    <property type="nucleotide sequence ID" value="NZ_FOSN01000005.1"/>
</dbReference>
<accession>A0A1I3Y9S0</accession>